<protein>
    <submittedName>
        <fullName evidence="1">Nucleotidyltransferase domain-containing protein</fullName>
    </submittedName>
</protein>
<sequence length="252" mass="29133">MHSRILEQLAALEETNAVKILFACESGSRGWGFASTDSDFDVRFVYARPASTYLSIKEYRDVIELPVDEVLDINGWDIKKALKLFYKSNAPFYEWLQSPILYKETTDLRQTLLSLMDHYYSPRAACHHYLSMAHNTWTNDLQGEQVKLKKYFYVLRPLLACDWIAMGKGVAPMEFKDLRTTIEDNKVQKAIDELLIVKMKADEKSVWHADPRLMDWIGEKISTLRAQSAEFQDRPPIAIDSLDAVLQKYVNV</sequence>
<dbReference type="PANTHER" id="PTHR34817:SF2">
    <property type="entry name" value="NUCLEOTIDYLTRANSFERASE"/>
    <property type="match status" value="1"/>
</dbReference>
<organism evidence="1 2">
    <name type="scientific">Chitinophaga silvatica</name>
    <dbReference type="NCBI Taxonomy" id="2282649"/>
    <lineage>
        <taxon>Bacteria</taxon>
        <taxon>Pseudomonadati</taxon>
        <taxon>Bacteroidota</taxon>
        <taxon>Chitinophagia</taxon>
        <taxon>Chitinophagales</taxon>
        <taxon>Chitinophagaceae</taxon>
        <taxon>Chitinophaga</taxon>
    </lineage>
</organism>
<reference evidence="1 2" key="1">
    <citation type="submission" date="2018-07" db="EMBL/GenBank/DDBJ databases">
        <title>Chitinophaga K2CV101002-2 sp. nov., isolated from a monsoon evergreen broad-leaved forest soil.</title>
        <authorList>
            <person name="Lv Y."/>
        </authorList>
    </citation>
    <scope>NUCLEOTIDE SEQUENCE [LARGE SCALE GENOMIC DNA]</scope>
    <source>
        <strain evidence="1 2">GDMCC 1.1288</strain>
    </source>
</reference>
<dbReference type="OrthoDB" id="9796845at2"/>
<evidence type="ECO:0000313" key="1">
    <source>
        <dbReference type="EMBL" id="RFS19204.1"/>
    </source>
</evidence>
<proteinExistence type="predicted"/>
<dbReference type="GO" id="GO:0016740">
    <property type="term" value="F:transferase activity"/>
    <property type="evidence" value="ECO:0007669"/>
    <property type="project" value="UniProtKB-KW"/>
</dbReference>
<dbReference type="InterPro" id="IPR018775">
    <property type="entry name" value="RlaP"/>
</dbReference>
<name>A0A3E1Y3G9_9BACT</name>
<dbReference type="AlphaFoldDB" id="A0A3E1Y3G9"/>
<dbReference type="Proteomes" id="UP000260644">
    <property type="component" value="Unassembled WGS sequence"/>
</dbReference>
<comment type="caution">
    <text evidence="1">The sequence shown here is derived from an EMBL/GenBank/DDBJ whole genome shotgun (WGS) entry which is preliminary data.</text>
</comment>
<keyword evidence="1" id="KW-0808">Transferase</keyword>
<gene>
    <name evidence="1" type="ORF">DVR12_24870</name>
</gene>
<dbReference type="EMBL" id="QPMM01000015">
    <property type="protein sequence ID" value="RFS19204.1"/>
    <property type="molecule type" value="Genomic_DNA"/>
</dbReference>
<dbReference type="Pfam" id="PF10127">
    <property type="entry name" value="RlaP"/>
    <property type="match status" value="1"/>
</dbReference>
<dbReference type="PANTHER" id="PTHR34817">
    <property type="entry name" value="NUCLEOTIDYLTRANSFERASE"/>
    <property type="match status" value="1"/>
</dbReference>
<accession>A0A3E1Y3G9</accession>
<keyword evidence="2" id="KW-1185">Reference proteome</keyword>
<dbReference type="RefSeq" id="WP_116978519.1">
    <property type="nucleotide sequence ID" value="NZ_QPMM01000015.1"/>
</dbReference>
<evidence type="ECO:0000313" key="2">
    <source>
        <dbReference type="Proteomes" id="UP000260644"/>
    </source>
</evidence>